<feature type="transmembrane region" description="Helical" evidence="1">
    <location>
        <begin position="191"/>
        <end position="211"/>
    </location>
</feature>
<proteinExistence type="predicted"/>
<feature type="transmembrane region" description="Helical" evidence="1">
    <location>
        <begin position="231"/>
        <end position="250"/>
    </location>
</feature>
<keyword evidence="1" id="KW-0812">Transmembrane</keyword>
<name>A0ABN9RUY9_9DINO</name>
<evidence type="ECO:0000313" key="3">
    <source>
        <dbReference type="Proteomes" id="UP001189429"/>
    </source>
</evidence>
<gene>
    <name evidence="2" type="ORF">PCOR1329_LOCUS23995</name>
</gene>
<reference evidence="2" key="1">
    <citation type="submission" date="2023-10" db="EMBL/GenBank/DDBJ databases">
        <authorList>
            <person name="Chen Y."/>
            <person name="Shah S."/>
            <person name="Dougan E. K."/>
            <person name="Thang M."/>
            <person name="Chan C."/>
        </authorList>
    </citation>
    <scope>NUCLEOTIDE SEQUENCE [LARGE SCALE GENOMIC DNA]</scope>
</reference>
<keyword evidence="3" id="KW-1185">Reference proteome</keyword>
<feature type="transmembrane region" description="Helical" evidence="1">
    <location>
        <begin position="125"/>
        <end position="147"/>
    </location>
</feature>
<keyword evidence="1" id="KW-0472">Membrane</keyword>
<accession>A0ABN9RUY9</accession>
<dbReference type="EMBL" id="CAUYUJ010008202">
    <property type="protein sequence ID" value="CAK0823164.1"/>
    <property type="molecule type" value="Genomic_DNA"/>
</dbReference>
<evidence type="ECO:0000313" key="2">
    <source>
        <dbReference type="EMBL" id="CAK0823164.1"/>
    </source>
</evidence>
<evidence type="ECO:0008006" key="4">
    <source>
        <dbReference type="Google" id="ProtNLM"/>
    </source>
</evidence>
<evidence type="ECO:0000256" key="1">
    <source>
        <dbReference type="SAM" id="Phobius"/>
    </source>
</evidence>
<comment type="caution">
    <text evidence="2">The sequence shown here is derived from an EMBL/GenBank/DDBJ whole genome shotgun (WGS) entry which is preliminary data.</text>
</comment>
<organism evidence="2 3">
    <name type="scientific">Prorocentrum cordatum</name>
    <dbReference type="NCBI Taxonomy" id="2364126"/>
    <lineage>
        <taxon>Eukaryota</taxon>
        <taxon>Sar</taxon>
        <taxon>Alveolata</taxon>
        <taxon>Dinophyceae</taxon>
        <taxon>Prorocentrales</taxon>
        <taxon>Prorocentraceae</taxon>
        <taxon>Prorocentrum</taxon>
    </lineage>
</organism>
<protein>
    <recommendedName>
        <fullName evidence="4">Glycerophosphocholine acyltransferase 1</fullName>
    </recommendedName>
</protein>
<feature type="transmembrane region" description="Helical" evidence="1">
    <location>
        <begin position="6"/>
        <end position="25"/>
    </location>
</feature>
<sequence>MWAALLGLSASSGAALWIASVAVFGHRLHQPLHDPEVRCPLLPELGVGPRSARALYRCGSLCAALLLAVQSALHWELSLPHLPGGQAGDNGFSFACLGLTAATGLALQGVFLWDARWSMPAVLHLLGHLLFLFSTWGLLAVGFALYLPEADRPVHFKYNWLDVREQHFQDAQEAASSRLLTLWHMRVLLALRHWLLARLPWFSCLIPVCYWMWERWWIKIKDASTAQMREVICTSHWLIILSLAALHISFGPELATAATLPAAVYA</sequence>
<dbReference type="Proteomes" id="UP001189429">
    <property type="component" value="Unassembled WGS sequence"/>
</dbReference>
<feature type="transmembrane region" description="Helical" evidence="1">
    <location>
        <begin position="92"/>
        <end position="113"/>
    </location>
</feature>
<keyword evidence="1" id="KW-1133">Transmembrane helix</keyword>